<dbReference type="PANTHER" id="PTHR31094:SF2">
    <property type="entry name" value="RIKEN CDNA 2310061I04 GENE"/>
    <property type="match status" value="1"/>
</dbReference>
<evidence type="ECO:0000256" key="1">
    <source>
        <dbReference type="SAM" id="MobiDB-lite"/>
    </source>
</evidence>
<protein>
    <submittedName>
        <fullName evidence="2">Uncharacterized protein</fullName>
    </submittedName>
</protein>
<dbReference type="Proteomes" id="UP000053201">
    <property type="component" value="Unassembled WGS sequence"/>
</dbReference>
<dbReference type="eggNOG" id="ENOG502TA5B">
    <property type="taxonomic scope" value="Eukaryota"/>
</dbReference>
<feature type="region of interest" description="Disordered" evidence="1">
    <location>
        <begin position="184"/>
        <end position="206"/>
    </location>
</feature>
<feature type="compositionally biased region" description="Basic and acidic residues" evidence="1">
    <location>
        <begin position="185"/>
        <end position="196"/>
    </location>
</feature>
<accession>A0A0L0HHH8</accession>
<dbReference type="OrthoDB" id="1099063at2759"/>
<reference evidence="2 3" key="1">
    <citation type="submission" date="2009-08" db="EMBL/GenBank/DDBJ databases">
        <title>The Genome Sequence of Spizellomyces punctatus strain DAOM BR117.</title>
        <authorList>
            <consortium name="The Broad Institute Genome Sequencing Platform"/>
            <person name="Russ C."/>
            <person name="Cuomo C."/>
            <person name="Shea T."/>
            <person name="Young S.K."/>
            <person name="Zeng Q."/>
            <person name="Koehrsen M."/>
            <person name="Haas B."/>
            <person name="Borodovsky M."/>
            <person name="Guigo R."/>
            <person name="Alvarado L."/>
            <person name="Berlin A."/>
            <person name="Bochicchio J."/>
            <person name="Borenstein D."/>
            <person name="Chapman S."/>
            <person name="Chen Z."/>
            <person name="Engels R."/>
            <person name="Freedman E."/>
            <person name="Gellesch M."/>
            <person name="Goldberg J."/>
            <person name="Griggs A."/>
            <person name="Gujja S."/>
            <person name="Heiman D."/>
            <person name="Hepburn T."/>
            <person name="Howarth C."/>
            <person name="Jen D."/>
            <person name="Larson L."/>
            <person name="Lewis B."/>
            <person name="Mehta T."/>
            <person name="Park D."/>
            <person name="Pearson M."/>
            <person name="Roberts A."/>
            <person name="Saif S."/>
            <person name="Shenoy N."/>
            <person name="Sisk P."/>
            <person name="Stolte C."/>
            <person name="Sykes S."/>
            <person name="Thomson T."/>
            <person name="Walk T."/>
            <person name="White J."/>
            <person name="Yandava C."/>
            <person name="Burger G."/>
            <person name="Gray M.W."/>
            <person name="Holland P.W.H."/>
            <person name="King N."/>
            <person name="Lang F.B.F."/>
            <person name="Roger A.J."/>
            <person name="Ruiz-Trillo I."/>
            <person name="Lander E."/>
            <person name="Nusbaum C."/>
        </authorList>
    </citation>
    <scope>NUCLEOTIDE SEQUENCE [LARGE SCALE GENOMIC DNA]</scope>
    <source>
        <strain evidence="2 3">DAOM BR117</strain>
    </source>
</reference>
<dbReference type="InParanoid" id="A0A0L0HHH8"/>
<dbReference type="STRING" id="645134.A0A0L0HHH8"/>
<dbReference type="OMA" id="ITKMRVL"/>
<dbReference type="RefSeq" id="XP_016608344.1">
    <property type="nucleotide sequence ID" value="XM_016752866.1"/>
</dbReference>
<evidence type="ECO:0000313" key="3">
    <source>
        <dbReference type="Proteomes" id="UP000053201"/>
    </source>
</evidence>
<dbReference type="AlphaFoldDB" id="A0A0L0HHH8"/>
<evidence type="ECO:0000313" key="2">
    <source>
        <dbReference type="EMBL" id="KND00305.1"/>
    </source>
</evidence>
<name>A0A0L0HHH8_SPIPD</name>
<dbReference type="VEuPathDB" id="FungiDB:SPPG_04630"/>
<feature type="compositionally biased region" description="Acidic residues" evidence="1">
    <location>
        <begin position="197"/>
        <end position="206"/>
    </location>
</feature>
<proteinExistence type="predicted"/>
<organism evidence="2 3">
    <name type="scientific">Spizellomyces punctatus (strain DAOM BR117)</name>
    <dbReference type="NCBI Taxonomy" id="645134"/>
    <lineage>
        <taxon>Eukaryota</taxon>
        <taxon>Fungi</taxon>
        <taxon>Fungi incertae sedis</taxon>
        <taxon>Chytridiomycota</taxon>
        <taxon>Chytridiomycota incertae sedis</taxon>
        <taxon>Chytridiomycetes</taxon>
        <taxon>Spizellomycetales</taxon>
        <taxon>Spizellomycetaceae</taxon>
        <taxon>Spizellomyces</taxon>
    </lineage>
</organism>
<dbReference type="PANTHER" id="PTHR31094">
    <property type="entry name" value="RIKEN CDNA 2310061I04 GENE"/>
    <property type="match status" value="1"/>
</dbReference>
<keyword evidence="3" id="KW-1185">Reference proteome</keyword>
<dbReference type="GeneID" id="27688068"/>
<dbReference type="InterPro" id="IPR018790">
    <property type="entry name" value="DUF2358"/>
</dbReference>
<sequence length="309" mass="35381">MGKLLWSSGVRSIRFCNVVIAHGECTRTARTWAHSPPLPATCLLYQHRRRHTHHRSVPPITLPATLHSLNSCLAQRKNMYSRMVSHRQATSPASASPDKHDPDYYINIGTATRILRDDLPSFMEQGLTTFDIYSKEVAFTEPYHLKFCCRGRRWYKFLAGSTRTLLRMYFAEGELNIIKMQQMRGPERAAGDKTQDAEPEQSELDGDGSGVRLVVRWIFEGTPRHQLIANNMDILATPRSVYEGVFVYVFDDEGLIKEHRLEAIHPSPPLFSGYRWWKGYRAPVEPNLSMRAEAVKIPVRGRRVDDDKG</sequence>
<dbReference type="Pfam" id="PF10184">
    <property type="entry name" value="DUF2358"/>
    <property type="match status" value="1"/>
</dbReference>
<dbReference type="EMBL" id="KQ257456">
    <property type="protein sequence ID" value="KND00305.1"/>
    <property type="molecule type" value="Genomic_DNA"/>
</dbReference>
<gene>
    <name evidence="2" type="ORF">SPPG_04630</name>
</gene>